<comment type="similarity">
    <text evidence="6">Belongs to the UPF0313 family.</text>
</comment>
<dbReference type="AlphaFoldDB" id="D2C7X6"/>
<dbReference type="GO" id="GO:0051539">
    <property type="term" value="F:4 iron, 4 sulfur cluster binding"/>
    <property type="evidence" value="ECO:0007669"/>
    <property type="project" value="UniProtKB-KW"/>
</dbReference>
<dbReference type="InterPro" id="IPR007197">
    <property type="entry name" value="rSAM"/>
</dbReference>
<dbReference type="SMART" id="SM00729">
    <property type="entry name" value="Elp3"/>
    <property type="match status" value="1"/>
</dbReference>
<dbReference type="SFLD" id="SFLDG01069">
    <property type="entry name" value="UPF0313"/>
    <property type="match status" value="1"/>
</dbReference>
<evidence type="ECO:0000313" key="8">
    <source>
        <dbReference type="EMBL" id="ADA67062.1"/>
    </source>
</evidence>
<dbReference type="RefSeq" id="WP_012896279.1">
    <property type="nucleotide sequence ID" value="NC_013642.1"/>
</dbReference>
<dbReference type="HOGENOM" id="CLU_018288_2_0_0"/>
<sequence length="567" mass="65024">MFLPTTREEMEKLGWRELDIILVTGDAYVDHPSFGVALIGHYLVSHGFKVGIIAQPDWRTEKDITRLGRPRLFFGITAGNVDSMVANYTASKKKRKTDDYTPSGFGGKRPDMATIVYTNLTKRFFPGVPVVLGGLEASLRRFAHYDWWSEKVRKSILVDSKADLLVYGMGEKAILEIAQILSRTGDIEKCKSVRGVVWWTSQKPEEGIELPSYDEIVEAPEKYAEAVKLQTWYTDHHKNVRLYQRQDTRYVVQNPPQPPLNQEELDQIYLLPFEREVHPFYAKMGRVKAIETVKFSITAVRGCFGSCSFCALTQHQTTHVSYRSKDSILEEVKILTKKKDFKGTITDVGGPTANLYGSSCSIRETKGQCQKFCLYPSVCKVVRPNHDEFISLLESIRKIPGVRNVFVSSGIRHDFVFAEKDPDIFIKELLKYTPGQLKLAPEHAHPKVLSLMRKPPVELFLEFKKRFETLAKKMGKRKYVIGYFIVGHPGEGWRENNYLREFILKHLGYFPQQIQIFTPTPGTVSTAMYYSGVDPFTGEKVHVERSLKVRNRMKENVLFKKDGREKR</sequence>
<keyword evidence="4 6" id="KW-0408">Iron</keyword>
<dbReference type="KEGG" id="tnp:Tnap_0973"/>
<dbReference type="InterPro" id="IPR024560">
    <property type="entry name" value="UPF0313_C"/>
</dbReference>
<dbReference type="SFLD" id="SFLDG01082">
    <property type="entry name" value="B12-binding_domain_containing"/>
    <property type="match status" value="1"/>
</dbReference>
<dbReference type="PANTHER" id="PTHR32331">
    <property type="entry name" value="UPF0313 PROTEIN YGIQ"/>
    <property type="match status" value="1"/>
</dbReference>
<evidence type="ECO:0000259" key="7">
    <source>
        <dbReference type="PROSITE" id="PS51918"/>
    </source>
</evidence>
<evidence type="ECO:0000256" key="5">
    <source>
        <dbReference type="ARBA" id="ARBA00023014"/>
    </source>
</evidence>
<evidence type="ECO:0000256" key="6">
    <source>
        <dbReference type="HAMAP-Rule" id="MF_01251"/>
    </source>
</evidence>
<dbReference type="Pfam" id="PF08497">
    <property type="entry name" value="Radical_SAM_N"/>
    <property type="match status" value="1"/>
</dbReference>
<dbReference type="Gene3D" id="3.80.30.20">
    <property type="entry name" value="tm_1862 like domain"/>
    <property type="match status" value="1"/>
</dbReference>
<dbReference type="PANTHER" id="PTHR32331:SF0">
    <property type="entry name" value="UPF0313 PROTEIN YGIQ"/>
    <property type="match status" value="1"/>
</dbReference>
<feature type="binding site" evidence="6">
    <location>
        <position position="303"/>
    </location>
    <ligand>
        <name>[4Fe-4S] cluster</name>
        <dbReference type="ChEBI" id="CHEBI:49883"/>
        <note>4Fe-4S-S-AdoMet</note>
    </ligand>
</feature>
<feature type="binding site" evidence="6">
    <location>
        <position position="307"/>
    </location>
    <ligand>
        <name>[4Fe-4S] cluster</name>
        <dbReference type="ChEBI" id="CHEBI:49883"/>
        <note>4Fe-4S-S-AdoMet</note>
    </ligand>
</feature>
<dbReference type="CDD" id="cd01335">
    <property type="entry name" value="Radical_SAM"/>
    <property type="match status" value="1"/>
</dbReference>
<evidence type="ECO:0000256" key="4">
    <source>
        <dbReference type="ARBA" id="ARBA00023004"/>
    </source>
</evidence>
<dbReference type="NCBIfam" id="TIGR03904">
    <property type="entry name" value="SAM_YgiQ"/>
    <property type="match status" value="1"/>
</dbReference>
<keyword evidence="2 6" id="KW-0949">S-adenosyl-L-methionine</keyword>
<dbReference type="InterPro" id="IPR058240">
    <property type="entry name" value="rSAM_sf"/>
</dbReference>
<dbReference type="Proteomes" id="UP000000940">
    <property type="component" value="Chromosome"/>
</dbReference>
<protein>
    <submittedName>
        <fullName evidence="8">Radical SAM domain protein</fullName>
    </submittedName>
</protein>
<dbReference type="PROSITE" id="PS51918">
    <property type="entry name" value="RADICAL_SAM"/>
    <property type="match status" value="1"/>
</dbReference>
<feature type="binding site" evidence="6">
    <location>
        <position position="310"/>
    </location>
    <ligand>
        <name>[4Fe-4S] cluster</name>
        <dbReference type="ChEBI" id="CHEBI:49883"/>
        <note>4Fe-4S-S-AdoMet</note>
    </ligand>
</feature>
<evidence type="ECO:0000256" key="2">
    <source>
        <dbReference type="ARBA" id="ARBA00022691"/>
    </source>
</evidence>
<evidence type="ECO:0000313" key="9">
    <source>
        <dbReference type="Proteomes" id="UP000000940"/>
    </source>
</evidence>
<dbReference type="HAMAP" id="MF_01251">
    <property type="entry name" value="UPF0313"/>
    <property type="match status" value="1"/>
</dbReference>
<dbReference type="GO" id="GO:0005506">
    <property type="term" value="F:iron ion binding"/>
    <property type="evidence" value="ECO:0007669"/>
    <property type="project" value="UniProtKB-UniRule"/>
</dbReference>
<reference evidence="8 9" key="1">
    <citation type="submission" date="2009-12" db="EMBL/GenBank/DDBJ databases">
        <title>Complete sequence of Thermotoga petrophila RKU-1.</title>
        <authorList>
            <consortium name="US DOE Joint Genome Institute"/>
            <person name="Lucas S."/>
            <person name="Copeland A."/>
            <person name="Lapidus A."/>
            <person name="Glavina del Rio T."/>
            <person name="Dalin E."/>
            <person name="Tice H."/>
            <person name="Bruce D."/>
            <person name="Goodwin L."/>
            <person name="Pitluck S."/>
            <person name="Munk A.C."/>
            <person name="Brettin T."/>
            <person name="Detter J.C."/>
            <person name="Han C."/>
            <person name="Tapia R."/>
            <person name="Larimer F."/>
            <person name="Land M."/>
            <person name="Hauser L."/>
            <person name="Kyrpides N."/>
            <person name="Mikhailova N."/>
            <person name="Nelson K.E."/>
            <person name="Gogarten J.P."/>
            <person name="Noll K.M."/>
        </authorList>
    </citation>
    <scope>NUCLEOTIDE SEQUENCE [LARGE SCALE GENOMIC DNA]</scope>
    <source>
        <strain evidence="9">ATCC BAA-489 / DSM 13996 / JCM 10882 / RKU-10</strain>
    </source>
</reference>
<keyword evidence="1 6" id="KW-0004">4Fe-4S</keyword>
<proteinExistence type="inferred from homology"/>
<dbReference type="Pfam" id="PF04055">
    <property type="entry name" value="Radical_SAM"/>
    <property type="match status" value="1"/>
</dbReference>
<feature type="domain" description="Radical SAM core" evidence="7">
    <location>
        <begin position="288"/>
        <end position="560"/>
    </location>
</feature>
<dbReference type="EMBL" id="CP001839">
    <property type="protein sequence ID" value="ADA67062.1"/>
    <property type="molecule type" value="Genomic_DNA"/>
</dbReference>
<evidence type="ECO:0000256" key="1">
    <source>
        <dbReference type="ARBA" id="ARBA00022485"/>
    </source>
</evidence>
<dbReference type="GO" id="GO:0003824">
    <property type="term" value="F:catalytic activity"/>
    <property type="evidence" value="ECO:0007669"/>
    <property type="project" value="InterPro"/>
</dbReference>
<dbReference type="InterPro" id="IPR022946">
    <property type="entry name" value="UPF0313"/>
</dbReference>
<keyword evidence="3 6" id="KW-0479">Metal-binding</keyword>
<dbReference type="Pfam" id="PF11842">
    <property type="entry name" value="DUF3362"/>
    <property type="match status" value="1"/>
</dbReference>
<gene>
    <name evidence="8" type="ordered locus">Tnap_0973</name>
</gene>
<keyword evidence="9" id="KW-1185">Reference proteome</keyword>
<accession>D2C7X6</accession>
<comment type="cofactor">
    <cofactor evidence="6">
        <name>[4Fe-4S] cluster</name>
        <dbReference type="ChEBI" id="CHEBI:49883"/>
    </cofactor>
    <text evidence="6">Binds 1 [4Fe-4S] cluster. The cluster is coordinated with 3 cysteines and an exchangeable S-adenosyl-L-methionine.</text>
</comment>
<keyword evidence="5 6" id="KW-0411">Iron-sulfur</keyword>
<dbReference type="InterPro" id="IPR006638">
    <property type="entry name" value="Elp3/MiaA/NifB-like_rSAM"/>
</dbReference>
<organism evidence="8 9">
    <name type="scientific">Thermotoga petrophila (strain ATCC BAA-489 / DSM 13996 / JCM 10882 / RKU-10)</name>
    <name type="common">Thermotoga naphthophila</name>
    <dbReference type="NCBI Taxonomy" id="590168"/>
    <lineage>
        <taxon>Bacteria</taxon>
        <taxon>Thermotogati</taxon>
        <taxon>Thermotogota</taxon>
        <taxon>Thermotogae</taxon>
        <taxon>Thermotogales</taxon>
        <taxon>Thermotogaceae</taxon>
        <taxon>Thermotoga</taxon>
    </lineage>
</organism>
<evidence type="ECO:0000256" key="3">
    <source>
        <dbReference type="ARBA" id="ARBA00022723"/>
    </source>
</evidence>
<dbReference type="SUPFAM" id="SSF102114">
    <property type="entry name" value="Radical SAM enzymes"/>
    <property type="match status" value="1"/>
</dbReference>
<dbReference type="InterPro" id="IPR013704">
    <property type="entry name" value="UPF0313_N"/>
</dbReference>
<dbReference type="SFLD" id="SFLDS00029">
    <property type="entry name" value="Radical_SAM"/>
    <property type="match status" value="1"/>
</dbReference>
<dbReference type="InterPro" id="IPR023404">
    <property type="entry name" value="rSAM_horseshoe"/>
</dbReference>
<name>D2C7X6_THEP2</name>